<reference evidence="3" key="1">
    <citation type="submission" date="2020-09" db="EMBL/GenBank/DDBJ databases">
        <title>Genomic insights into the novelty and pathogenicity of a unique biofilm-forming Enterococcus sp. bacteria (Enterococcus lacertideformus) identified in reptiles.</title>
        <authorList>
            <person name="Agius J.E."/>
            <person name="Phalen D.N."/>
            <person name="Rose K."/>
            <person name="Eden J.-S."/>
        </authorList>
    </citation>
    <scope>NUCLEOTIDE SEQUENCE</scope>
    <source>
        <strain evidence="3">PHRS 0518</strain>
    </source>
</reference>
<keyword evidence="4" id="KW-1185">Reference proteome</keyword>
<dbReference type="InterPro" id="IPR054544">
    <property type="entry name" value="Pest_crys_Cry1Aa_dom-IV"/>
</dbReference>
<dbReference type="InterPro" id="IPR004954">
    <property type="entry name" value="Mucin-bd"/>
</dbReference>
<dbReference type="EMBL" id="JADAKE010000020">
    <property type="protein sequence ID" value="MBF8808470.1"/>
    <property type="molecule type" value="Genomic_DNA"/>
</dbReference>
<gene>
    <name evidence="3" type="ORF">IC227_09525</name>
</gene>
<organism evidence="3 4">
    <name type="scientific">Enterococcus lacertideformus</name>
    <dbReference type="NCBI Taxonomy" id="2771493"/>
    <lineage>
        <taxon>Bacteria</taxon>
        <taxon>Bacillati</taxon>
        <taxon>Bacillota</taxon>
        <taxon>Bacilli</taxon>
        <taxon>Lactobacillales</taxon>
        <taxon>Enterococcaceae</taxon>
        <taxon>Enterococcus</taxon>
    </lineage>
</organism>
<comment type="caution">
    <text evidence="3">The sequence shown here is derived from an EMBL/GenBank/DDBJ whole genome shotgun (WGS) entry which is preliminary data.</text>
</comment>
<feature type="domain" description="Putative mucin/carbohydrate-binding" evidence="1">
    <location>
        <begin position="401"/>
        <end position="491"/>
    </location>
</feature>
<dbReference type="Proteomes" id="UP000637757">
    <property type="component" value="Unassembled WGS sequence"/>
</dbReference>
<evidence type="ECO:0000259" key="1">
    <source>
        <dbReference type="Pfam" id="PF03272"/>
    </source>
</evidence>
<protein>
    <submittedName>
        <fullName evidence="3">SH3-like domain-containing protein</fullName>
    </submittedName>
</protein>
<dbReference type="Pfam" id="PF03272">
    <property type="entry name" value="Mucin_bdg"/>
    <property type="match status" value="2"/>
</dbReference>
<feature type="domain" description="Putative mucin/carbohydrate-binding" evidence="1">
    <location>
        <begin position="220"/>
        <end position="309"/>
    </location>
</feature>
<name>A0A931FA90_9ENTE</name>
<accession>A0A931FA90</accession>
<dbReference type="AlphaFoldDB" id="A0A931FA90"/>
<evidence type="ECO:0000313" key="3">
    <source>
        <dbReference type="EMBL" id="MBF8808470.1"/>
    </source>
</evidence>
<sequence>MLQTDIDNAREKVNALPDGEEKTALLAKVDQAFNGLQEIQLKGIEKFLFSRITVTKGKLLVRTQNGHPHYVWNGIYSTIQVTRNEETIFSKEYDGKTNYPASQEEVALQDGDIVTLTKEEATEKRMIVNHPELKPNNGGNYTYVVRDGMLIEDSRIVVVDARNAVKGLYEDEAQTIVKKTLLQTEIDSAREKVNALADGEEKTALLAKVDQAFNGLQEIQLKGFDNRLFSRMTVTNGKLVVRTEEGRPHYAFEENYAEITVKRGEQNVYHLEYYGNEVYTKGTSEVDLRDGDIVTVMKLEATPQRMVVNHPELKPNTGGNYTYVVRDGMLIEDSHIVVVDARNAVKGLYEDEAQTIVKKTLLQKDIDSAREKVNALPEGEEKTKLLAKVDQAFNGLQEIQLRGGYDTLFSRITVTKNKLLVRTSAGAPHFNWGRVYATIQVTRGEEAIYSREYVGTTSNQAATEEVDLQNGDIVTVTKEEANQRRFVVNHEDLKPDNKGNYTYVVQDGLLIEVARKAQLDAQNAVKGLYEDEAQTIVKKTLLQTDIDSAREKVNGLPNGELKNELLEKVDQAFNGLQEIQLKGGYNTLFSTITVTKDKLLVRTSTGRPHFDWRKVYATIQVSRGEEEIYSREYIGTTTYQEETEEVDLQNGDIVTITKEEATPQR</sequence>
<feature type="domain" description="Pesticidal crystal protein Cry1Aa" evidence="2">
    <location>
        <begin position="341"/>
        <end position="393"/>
    </location>
</feature>
<feature type="domain" description="Pesticidal crystal protein Cry1Aa" evidence="2">
    <location>
        <begin position="161"/>
        <end position="213"/>
    </location>
</feature>
<dbReference type="Pfam" id="PF18449">
    <property type="entry name" value="Endotoxin_C2"/>
    <property type="match status" value="3"/>
</dbReference>
<evidence type="ECO:0000313" key="4">
    <source>
        <dbReference type="Proteomes" id="UP000637757"/>
    </source>
</evidence>
<proteinExistence type="predicted"/>
<feature type="domain" description="Pesticidal crystal protein Cry1Aa" evidence="2">
    <location>
        <begin position="517"/>
        <end position="573"/>
    </location>
</feature>
<evidence type="ECO:0000259" key="2">
    <source>
        <dbReference type="Pfam" id="PF18449"/>
    </source>
</evidence>